<evidence type="ECO:0000256" key="2">
    <source>
        <dbReference type="ARBA" id="ARBA00022690"/>
    </source>
</evidence>
<comment type="similarity">
    <text evidence="1 4">Belongs to the serpin family.</text>
</comment>
<feature type="domain" description="Serpin" evidence="5">
    <location>
        <begin position="23"/>
        <end position="378"/>
    </location>
</feature>
<evidence type="ECO:0000259" key="5">
    <source>
        <dbReference type="SMART" id="SM00093"/>
    </source>
</evidence>
<name>A0A455LAU0_9HYME</name>
<evidence type="ECO:0000256" key="3">
    <source>
        <dbReference type="ARBA" id="ARBA00022900"/>
    </source>
</evidence>
<dbReference type="PANTHER" id="PTHR11461:SF211">
    <property type="entry name" value="GH10112P-RELATED"/>
    <property type="match status" value="1"/>
</dbReference>
<dbReference type="CDD" id="cd19601">
    <property type="entry name" value="serpin42Da-like"/>
    <property type="match status" value="1"/>
</dbReference>
<dbReference type="GO" id="GO:0005615">
    <property type="term" value="C:extracellular space"/>
    <property type="evidence" value="ECO:0007669"/>
    <property type="project" value="InterPro"/>
</dbReference>
<evidence type="ECO:0000256" key="1">
    <source>
        <dbReference type="ARBA" id="ARBA00009500"/>
    </source>
</evidence>
<dbReference type="PROSITE" id="PS00284">
    <property type="entry name" value="SERPIN"/>
    <property type="match status" value="1"/>
</dbReference>
<dbReference type="SMART" id="SM00093">
    <property type="entry name" value="SERPIN"/>
    <property type="match status" value="1"/>
</dbReference>
<keyword evidence="2" id="KW-0646">Protease inhibitor</keyword>
<proteinExistence type="evidence at transcript level"/>
<sequence length="382" mass="42710">MATPEATVVNFAKEAEACRTFSTNFYKAVSSALKGQNIISSPLSVHVLLSYLTHGAKGRTVEEMVTGLSVSDAERLHIGYKSLIAALNGTTKDTLVLSNSAYLNHDLKIAEMFSAIGADYYDFVLSKLDFSKAEHAAGEINSWVEKKTNGKIKDLMSPNDLNGNIKMVLVNAIYFKGSWKYPFSVDATCQKDFHVSRDVVKKVPMMTLKEHFRHGDLPGVKARFLEMPYSDENLSMVVILPDEIDGLSEVEKNFNWDEFLKAEHSSRETRLELPKFKIECKIDLNQILRSMGFVDMFENTANFSGIADMPLQVSKVVQKAFIEVNEEGTEAAAATQVRMMMRCMPLPPDEFNVDRPFMIVIRHKPSDIPLFAGSVRDIGDAN</sequence>
<dbReference type="Gene3D" id="2.30.39.10">
    <property type="entry name" value="Alpha-1-antitrypsin, domain 1"/>
    <property type="match status" value="1"/>
</dbReference>
<dbReference type="InterPro" id="IPR000215">
    <property type="entry name" value="Serpin_fam"/>
</dbReference>
<dbReference type="InterPro" id="IPR042178">
    <property type="entry name" value="Serpin_sf_1"/>
</dbReference>
<evidence type="ECO:0000313" key="6">
    <source>
        <dbReference type="EMBL" id="AXY94718.1"/>
    </source>
</evidence>
<evidence type="ECO:0000256" key="4">
    <source>
        <dbReference type="RuleBase" id="RU000411"/>
    </source>
</evidence>
<dbReference type="GO" id="GO:0004867">
    <property type="term" value="F:serine-type endopeptidase inhibitor activity"/>
    <property type="evidence" value="ECO:0007669"/>
    <property type="project" value="UniProtKB-KW"/>
</dbReference>
<dbReference type="InterPro" id="IPR023796">
    <property type="entry name" value="Serpin_dom"/>
</dbReference>
<dbReference type="Pfam" id="PF00079">
    <property type="entry name" value="Serpin"/>
    <property type="match status" value="1"/>
</dbReference>
<dbReference type="PANTHER" id="PTHR11461">
    <property type="entry name" value="SERINE PROTEASE INHIBITOR, SERPIN"/>
    <property type="match status" value="1"/>
</dbReference>
<dbReference type="Gene3D" id="3.30.497.10">
    <property type="entry name" value="Antithrombin, subunit I, domain 2"/>
    <property type="match status" value="1"/>
</dbReference>
<reference evidence="6" key="1">
    <citation type="submission" date="2017-12" db="EMBL/GenBank/DDBJ databases">
        <title>Isolation and Characterization of the gene encoding a paralytic protein from the wasp Habrobracon hebetor.</title>
        <authorList>
            <person name="Zurovec M."/>
            <person name="Martinkova B."/>
            <person name="Zaloudikova A."/>
            <person name="Shaik H.A."/>
            <person name="Konik P."/>
            <person name="Strnad H."/>
            <person name="Sehadova H."/>
            <person name="Kodrik D."/>
        </authorList>
    </citation>
    <scope>NUCLEOTIDE SEQUENCE</scope>
    <source>
        <tissue evidence="6">Venom gland</tissue>
    </source>
</reference>
<gene>
    <name evidence="6" type="primary">Serp</name>
</gene>
<dbReference type="InterPro" id="IPR036186">
    <property type="entry name" value="Serpin_sf"/>
</dbReference>
<accession>A0A455LAU0</accession>
<keyword evidence="3" id="KW-0722">Serine protease inhibitor</keyword>
<dbReference type="SUPFAM" id="SSF56574">
    <property type="entry name" value="Serpins"/>
    <property type="match status" value="1"/>
</dbReference>
<dbReference type="InterPro" id="IPR042185">
    <property type="entry name" value="Serpin_sf_2"/>
</dbReference>
<dbReference type="InterPro" id="IPR023795">
    <property type="entry name" value="Serpin_CS"/>
</dbReference>
<protein>
    <submittedName>
        <fullName evidence="6">Serpin</fullName>
    </submittedName>
</protein>
<dbReference type="EMBL" id="MG744441">
    <property type="protein sequence ID" value="AXY94718.1"/>
    <property type="molecule type" value="mRNA"/>
</dbReference>
<dbReference type="AlphaFoldDB" id="A0A455LAU0"/>
<organism evidence="6">
    <name type="scientific">Habrobracon hebetor</name>
    <dbReference type="NCBI Taxonomy" id="69819"/>
    <lineage>
        <taxon>Eukaryota</taxon>
        <taxon>Metazoa</taxon>
        <taxon>Ecdysozoa</taxon>
        <taxon>Arthropoda</taxon>
        <taxon>Hexapoda</taxon>
        <taxon>Insecta</taxon>
        <taxon>Pterygota</taxon>
        <taxon>Neoptera</taxon>
        <taxon>Endopterygota</taxon>
        <taxon>Hymenoptera</taxon>
        <taxon>Apocrita</taxon>
        <taxon>Ichneumonoidea</taxon>
        <taxon>Braconidae</taxon>
        <taxon>Braconinae</taxon>
        <taxon>Habrobracon</taxon>
    </lineage>
</organism>